<dbReference type="GO" id="GO:0000492">
    <property type="term" value="P:box C/D snoRNP assembly"/>
    <property type="evidence" value="ECO:0007669"/>
    <property type="project" value="EnsemblFungi"/>
</dbReference>
<feature type="compositionally biased region" description="Low complexity" evidence="1">
    <location>
        <begin position="348"/>
        <end position="365"/>
    </location>
</feature>
<dbReference type="GeneID" id="34525938"/>
<feature type="compositionally biased region" description="Polar residues" evidence="1">
    <location>
        <begin position="98"/>
        <end position="136"/>
    </location>
</feature>
<dbReference type="STRING" id="1071383.J7S681"/>
<feature type="compositionally biased region" description="Basic and acidic residues" evidence="1">
    <location>
        <begin position="138"/>
        <end position="151"/>
    </location>
</feature>
<dbReference type="HOGENOM" id="CLU_038609_0_0_1"/>
<dbReference type="eggNOG" id="ENOG502S1E3">
    <property type="taxonomic scope" value="Eukaryota"/>
</dbReference>
<reference evidence="3 4" key="1">
    <citation type="journal article" date="2011" name="Proc. Natl. Acad. Sci. U.S.A.">
        <title>Evolutionary erosion of yeast sex chromosomes by mating-type switching accidents.</title>
        <authorList>
            <person name="Gordon J.L."/>
            <person name="Armisen D."/>
            <person name="Proux-Wera E."/>
            <person name="Oheigeartaigh S.S."/>
            <person name="Byrne K.P."/>
            <person name="Wolfe K.H."/>
        </authorList>
    </citation>
    <scope>NUCLEOTIDE SEQUENCE [LARGE SCALE GENOMIC DNA]</scope>
    <source>
        <strain evidence="4">ATCC MYA-139 / BCRC 22969 / CBS 8797 / CCRC 22969 / KCTC 17520 / NBRC 10181 / NCYC 3082</strain>
    </source>
</reference>
<dbReference type="GO" id="GO:0005654">
    <property type="term" value="C:nucleoplasm"/>
    <property type="evidence" value="ECO:0007669"/>
    <property type="project" value="EnsemblFungi"/>
</dbReference>
<reference evidence="4" key="2">
    <citation type="submission" date="2012-08" db="EMBL/GenBank/DDBJ databases">
        <title>Genome sequence of Kazachstania naganishii.</title>
        <authorList>
            <person name="Gordon J.L."/>
            <person name="Armisen D."/>
            <person name="Proux-Wera E."/>
            <person name="OhEigeartaigh S.S."/>
            <person name="Byrne K.P."/>
            <person name="Wolfe K.H."/>
        </authorList>
    </citation>
    <scope>NUCLEOTIDE SEQUENCE [LARGE SCALE GENOMIC DNA]</scope>
    <source>
        <strain evidence="4">ATCC MYA-139 / BCRC 22969 / CBS 8797 / CCRC 22969 / KCTC 17520 / NBRC 10181 / NCYC 3082</strain>
    </source>
</reference>
<feature type="region of interest" description="Disordered" evidence="1">
    <location>
        <begin position="95"/>
        <end position="215"/>
    </location>
</feature>
<dbReference type="Proteomes" id="UP000006310">
    <property type="component" value="Chromosome 4"/>
</dbReference>
<evidence type="ECO:0000313" key="3">
    <source>
        <dbReference type="EMBL" id="CCK70249.1"/>
    </source>
</evidence>
<dbReference type="RefSeq" id="XP_022464495.1">
    <property type="nucleotide sequence ID" value="XM_022607950.1"/>
</dbReference>
<dbReference type="EMBL" id="HE978317">
    <property type="protein sequence ID" value="CCK70249.1"/>
    <property type="molecule type" value="Genomic_DNA"/>
</dbReference>
<feature type="region of interest" description="Disordered" evidence="1">
    <location>
        <begin position="339"/>
        <end position="392"/>
    </location>
</feature>
<dbReference type="InterPro" id="IPR019496">
    <property type="entry name" value="NUFIP1_cons_dom"/>
</dbReference>
<dbReference type="Pfam" id="PF10453">
    <property type="entry name" value="NUFIP1"/>
    <property type="match status" value="1"/>
</dbReference>
<evidence type="ECO:0000259" key="2">
    <source>
        <dbReference type="Pfam" id="PF10453"/>
    </source>
</evidence>
<feature type="region of interest" description="Disordered" evidence="1">
    <location>
        <begin position="1"/>
        <end position="50"/>
    </location>
</feature>
<accession>J7S681</accession>
<organism evidence="3 4">
    <name type="scientific">Huiozyma naganishii (strain ATCC MYA-139 / BCRC 22969 / CBS 8797 / KCTC 17520 / NBRC 10181 / NCYC 3082 / Yp74L-3)</name>
    <name type="common">Yeast</name>
    <name type="synonym">Kazachstania naganishii</name>
    <dbReference type="NCBI Taxonomy" id="1071383"/>
    <lineage>
        <taxon>Eukaryota</taxon>
        <taxon>Fungi</taxon>
        <taxon>Dikarya</taxon>
        <taxon>Ascomycota</taxon>
        <taxon>Saccharomycotina</taxon>
        <taxon>Saccharomycetes</taxon>
        <taxon>Saccharomycetales</taxon>
        <taxon>Saccharomycetaceae</taxon>
        <taxon>Huiozyma</taxon>
    </lineage>
</organism>
<proteinExistence type="predicted"/>
<evidence type="ECO:0000313" key="4">
    <source>
        <dbReference type="Proteomes" id="UP000006310"/>
    </source>
</evidence>
<evidence type="ECO:0000256" key="1">
    <source>
        <dbReference type="SAM" id="MobiDB-lite"/>
    </source>
</evidence>
<name>J7S681_HUIN7</name>
<dbReference type="KEGG" id="kng:KNAG_0D05100"/>
<dbReference type="OMA" id="EDIIKWR"/>
<dbReference type="SUPFAM" id="SSF81995">
    <property type="entry name" value="beta-sandwich domain of Sec23/24"/>
    <property type="match status" value="1"/>
</dbReference>
<keyword evidence="4" id="KW-1185">Reference proteome</keyword>
<gene>
    <name evidence="3" type="primary">KNAG0D05100</name>
    <name evidence="3" type="ordered locus">KNAG_0D05100</name>
</gene>
<feature type="compositionally biased region" description="Acidic residues" evidence="1">
    <location>
        <begin position="198"/>
        <end position="209"/>
    </location>
</feature>
<feature type="domain" description="FMR1-interacting protein 1 conserved" evidence="2">
    <location>
        <begin position="215"/>
        <end position="265"/>
    </location>
</feature>
<sequence>MVTTMDYTDYHDHGDGGNGNRLPRPAFSGTLGRSQQEDEPDVKKQRMNESVPYAQQYYQSQQHVPLYGYPQQYAQYPGYNYNPYQQQPYQSQFMPVQADSTYQQSHTPSQQNYWNNQQRQPLPSENYSVSGANYQDVNLKRELEGGRKTEGVKVQGSPKPKKMSPATKSEKENISETDDSDPSEAPIIAKSNTINTDVDSDALSSDDEASNTQPKKAVCIQGTSITLTTDEDIAKWREERKKMWLLKISNNREKHRKDMGIKDDEVNQMSVLRQSNKEKKFMQNIQNQVNRFNPNVNLNIKLVQREFVEDNSKLLDFIKEVGDAGLLEYELTQEEKDKLFKNADGSTNERGYNPRNNNNNNNGNNRQKRNYTKSRPDSSRYTPNKPRQNFQK</sequence>
<feature type="compositionally biased region" description="Polar residues" evidence="1">
    <location>
        <begin position="379"/>
        <end position="392"/>
    </location>
</feature>
<dbReference type="OrthoDB" id="273070at2759"/>
<protein>
    <recommendedName>
        <fullName evidence="2">FMR1-interacting protein 1 conserved domain-containing protein</fullName>
    </recommendedName>
</protein>
<dbReference type="GO" id="GO:0000027">
    <property type="term" value="P:ribosomal large subunit assembly"/>
    <property type="evidence" value="ECO:0007669"/>
    <property type="project" value="EnsemblFungi"/>
</dbReference>
<dbReference type="AlphaFoldDB" id="J7S681"/>
<dbReference type="Gene3D" id="6.10.250.1790">
    <property type="match status" value="1"/>
</dbReference>